<evidence type="ECO:0000313" key="3">
    <source>
        <dbReference type="Proteomes" id="UP001237642"/>
    </source>
</evidence>
<comment type="caution">
    <text evidence="2">The sequence shown here is derived from an EMBL/GenBank/DDBJ whole genome shotgun (WGS) entry which is preliminary data.</text>
</comment>
<reference evidence="2" key="2">
    <citation type="submission" date="2023-05" db="EMBL/GenBank/DDBJ databases">
        <authorList>
            <person name="Schelkunov M.I."/>
        </authorList>
    </citation>
    <scope>NUCLEOTIDE SEQUENCE</scope>
    <source>
        <strain evidence="2">Hsosn_3</strain>
        <tissue evidence="2">Leaf</tissue>
    </source>
</reference>
<reference evidence="2" key="1">
    <citation type="submission" date="2023-02" db="EMBL/GenBank/DDBJ databases">
        <title>Genome of toxic invasive species Heracleum sosnowskyi carries increased number of genes despite the absence of recent whole-genome duplications.</title>
        <authorList>
            <person name="Schelkunov M."/>
            <person name="Shtratnikova V."/>
            <person name="Makarenko M."/>
            <person name="Klepikova A."/>
            <person name="Omelchenko D."/>
            <person name="Novikova G."/>
            <person name="Obukhova E."/>
            <person name="Bogdanov V."/>
            <person name="Penin A."/>
            <person name="Logacheva M."/>
        </authorList>
    </citation>
    <scope>NUCLEOTIDE SEQUENCE</scope>
    <source>
        <strain evidence="2">Hsosn_3</strain>
        <tissue evidence="2">Leaf</tissue>
    </source>
</reference>
<evidence type="ECO:0000256" key="1">
    <source>
        <dbReference type="SAM" id="MobiDB-lite"/>
    </source>
</evidence>
<name>A0AAD8HAP0_9APIA</name>
<dbReference type="PANTHER" id="PTHR47379">
    <property type="entry name" value="SIALYLTRANSFERASE-LIKE PROTEIN 2"/>
    <property type="match status" value="1"/>
</dbReference>
<proteinExistence type="predicted"/>
<evidence type="ECO:0008006" key="4">
    <source>
        <dbReference type="Google" id="ProtNLM"/>
    </source>
</evidence>
<evidence type="ECO:0000313" key="2">
    <source>
        <dbReference type="EMBL" id="KAK1362590.1"/>
    </source>
</evidence>
<sequence>MASFGSAAKGTGLKALEFALSICDSVDMYGFTVDPGYKEWTRYFSESRQGHTPLHEDEGNQSASAVNPNEGEDMQDEGPVNEEQTDVNVNVILLMFYYSSPSGEINLLIYIAPSNQAQSFAAKLWSCNFNSHLANALIIQGDYQASLSSLEQAYMSATELHYPELQMFFATSILHVHLMQWDDVSLVEQAVNQSHVHFVSVSATIPNIEDVGKVEFCDIAEWLRVPVQGIKRQQREAKRQFLLSTFAVINVKGRDDTLQEFGRTEVVPKSLNPQWTTKHSITYYFEVVKTLVFHLYNVDEQFQDLEVKIITKSSRSLTIDLMYIEDSIGTNHHGKSGHLTICAEECVNSKITRELVLRCLDLERNF</sequence>
<feature type="compositionally biased region" description="Acidic residues" evidence="1">
    <location>
        <begin position="70"/>
        <end position="82"/>
    </location>
</feature>
<gene>
    <name evidence="2" type="ORF">POM88_047064</name>
</gene>
<dbReference type="SUPFAM" id="SSF49562">
    <property type="entry name" value="C2 domain (Calcium/lipid-binding domain, CaLB)"/>
    <property type="match status" value="1"/>
</dbReference>
<dbReference type="AlphaFoldDB" id="A0AAD8HAP0"/>
<dbReference type="EMBL" id="JAUIZM010000010">
    <property type="protein sequence ID" value="KAK1362590.1"/>
    <property type="molecule type" value="Genomic_DNA"/>
</dbReference>
<dbReference type="InterPro" id="IPR035892">
    <property type="entry name" value="C2_domain_sf"/>
</dbReference>
<accession>A0AAD8HAP0</accession>
<dbReference type="Proteomes" id="UP001237642">
    <property type="component" value="Unassembled WGS sequence"/>
</dbReference>
<feature type="region of interest" description="Disordered" evidence="1">
    <location>
        <begin position="49"/>
        <end position="82"/>
    </location>
</feature>
<protein>
    <recommendedName>
        <fullName evidence="4">C2 domain-containing protein</fullName>
    </recommendedName>
</protein>
<organism evidence="2 3">
    <name type="scientific">Heracleum sosnowskyi</name>
    <dbReference type="NCBI Taxonomy" id="360622"/>
    <lineage>
        <taxon>Eukaryota</taxon>
        <taxon>Viridiplantae</taxon>
        <taxon>Streptophyta</taxon>
        <taxon>Embryophyta</taxon>
        <taxon>Tracheophyta</taxon>
        <taxon>Spermatophyta</taxon>
        <taxon>Magnoliopsida</taxon>
        <taxon>eudicotyledons</taxon>
        <taxon>Gunneridae</taxon>
        <taxon>Pentapetalae</taxon>
        <taxon>asterids</taxon>
        <taxon>campanulids</taxon>
        <taxon>Apiales</taxon>
        <taxon>Apiaceae</taxon>
        <taxon>Apioideae</taxon>
        <taxon>apioid superclade</taxon>
        <taxon>Tordylieae</taxon>
        <taxon>Tordyliinae</taxon>
        <taxon>Heracleum</taxon>
    </lineage>
</organism>
<keyword evidence="3" id="KW-1185">Reference proteome</keyword>
<dbReference type="PANTHER" id="PTHR47379:SF3">
    <property type="entry name" value="SIALYLTRANSFERASE-LIKE PROTEIN 2"/>
    <property type="match status" value="1"/>
</dbReference>